<organism evidence="1 2">
    <name type="scientific">Niabella yanshanensis</name>
    <dbReference type="NCBI Taxonomy" id="577386"/>
    <lineage>
        <taxon>Bacteria</taxon>
        <taxon>Pseudomonadati</taxon>
        <taxon>Bacteroidota</taxon>
        <taxon>Chitinophagia</taxon>
        <taxon>Chitinophagales</taxon>
        <taxon>Chitinophagaceae</taxon>
        <taxon>Niabella</taxon>
    </lineage>
</organism>
<keyword evidence="2" id="KW-1185">Reference proteome</keyword>
<reference evidence="1 2" key="1">
    <citation type="submission" date="2023-12" db="EMBL/GenBank/DDBJ databases">
        <title>Genome sequencing and assembly of bacterial species from a model synthetic community.</title>
        <authorList>
            <person name="Hogle S.L."/>
        </authorList>
    </citation>
    <scope>NUCLEOTIDE SEQUENCE [LARGE SCALE GENOMIC DNA]</scope>
    <source>
        <strain evidence="1 2">HAMBI_3031</strain>
    </source>
</reference>
<proteinExistence type="predicted"/>
<dbReference type="RefSeq" id="WP_114793123.1">
    <property type="nucleotide sequence ID" value="NZ_CP139960.1"/>
</dbReference>
<gene>
    <name evidence="1" type="ORF">U0035_02765</name>
</gene>
<evidence type="ECO:0000313" key="1">
    <source>
        <dbReference type="EMBL" id="WQD39069.1"/>
    </source>
</evidence>
<name>A0ABZ0W7Y8_9BACT</name>
<sequence>MNKLQELIKTLKAFTILIIENEFSYIEDPKLILGGIYTISEEKRSQILGELEFKEYTELSSQLRDFNDKWNNIQNHDNETFEKIGTDYLDKYLEKIGHEEIIKAPLGFLTDAIKADEDNKLKSIFLKNGIFIHEAVPKYKEILETIQSIKECKIIIRKERPTHAEWDEFKSEVEAAISQTHSHFCLSIIDKSLGGGMQEGKELINDLIKEHKNDERFNHICCLYTSTASPVSLINYEDYFVQEISKNGANSIDDIALALAQSAYAEVFNSLRVKTVKSAEDTLKIVLKNQKNIKYIIDKSHEEGISAYDAIKYWNELSIRNEFDSRELNDFKFIAGLTSFFNGDYLVDHPGLPEVGKELKGLNTYELFDYSINKKHLPIAPGDIWEANGQYYILIGQLCDLLLRGKTNKRKAKLGEFFQINFGKHNKQEHKFEIVVENGKKKIYIDYFLKIGENEYETINIDIATPNIFFADLQVLDLCMFNDLGKCKIDIGTDLDDDVSLLLPAGKDLYYDELKAQYSKVAGKGVAEFIQSHDISGPIKFPKFIFQEDGQIFDHQIRRVCRLKGRYFDSLYNNYLNNKGRIDLNLIGNIEEEVEVITLVFELCEDPDSRQEIKDFGLYTSRQGKYIKLYDLKIKLPQYEKLFSYAISDKLTIESKLQYELTENGAASYTLQYKYHLNIDDYKAKAAFSYKDLYNKQKPENNENFQILGSENLISFIEDGHAKRKLTIQELKTGVIVFDKNQKLQLVNGVLERTEHEQ</sequence>
<evidence type="ECO:0000313" key="2">
    <source>
        <dbReference type="Proteomes" id="UP001325680"/>
    </source>
</evidence>
<accession>A0ABZ0W7Y8</accession>
<protein>
    <submittedName>
        <fullName evidence="1">Uncharacterized protein</fullName>
    </submittedName>
</protein>
<dbReference type="Proteomes" id="UP001325680">
    <property type="component" value="Chromosome"/>
</dbReference>
<dbReference type="EMBL" id="CP139960">
    <property type="protein sequence ID" value="WQD39069.1"/>
    <property type="molecule type" value="Genomic_DNA"/>
</dbReference>